<keyword evidence="3" id="KW-1185">Reference proteome</keyword>
<dbReference type="EMBL" id="CAMKVN010000933">
    <property type="protein sequence ID" value="CAI2172375.1"/>
    <property type="molecule type" value="Genomic_DNA"/>
</dbReference>
<feature type="compositionally biased region" description="Basic residues" evidence="1">
    <location>
        <begin position="188"/>
        <end position="200"/>
    </location>
</feature>
<evidence type="ECO:0000313" key="3">
    <source>
        <dbReference type="Proteomes" id="UP001153678"/>
    </source>
</evidence>
<feature type="compositionally biased region" description="Basic and acidic residues" evidence="1">
    <location>
        <begin position="155"/>
        <end position="173"/>
    </location>
</feature>
<sequence>METTLNTFEVSATLSSREANNIIYFPDLVNPPLTNSFIDKTVDMDIDYPFEDENALEEFIIAETQGFLVKLERELRPRPQFYALTRPGTNPVHLKKKRRMKNFTIKSGRKSTSCDEISDYNGETPQKQTTRKKSLSIESPLGKKISTNSEAEGEEVSKLPEEINTENKRDAKKGSGSNRGRPKGSLNRNKKNLPSKKQNSRKSEIDTSNSSLTSISPNDSPTPKKRKYNRVSESSKKSNTSPSTTPASEGGLEMILNMDHFVVNNTTATMNSVMTIVSSP</sequence>
<dbReference type="AlphaFoldDB" id="A0A9W4SKX4"/>
<protein>
    <submittedName>
        <fullName evidence="2">18137_t:CDS:1</fullName>
    </submittedName>
</protein>
<proteinExistence type="predicted"/>
<organism evidence="2 3">
    <name type="scientific">Funneliformis geosporum</name>
    <dbReference type="NCBI Taxonomy" id="1117311"/>
    <lineage>
        <taxon>Eukaryota</taxon>
        <taxon>Fungi</taxon>
        <taxon>Fungi incertae sedis</taxon>
        <taxon>Mucoromycota</taxon>
        <taxon>Glomeromycotina</taxon>
        <taxon>Glomeromycetes</taxon>
        <taxon>Glomerales</taxon>
        <taxon>Glomeraceae</taxon>
        <taxon>Funneliformis</taxon>
    </lineage>
</organism>
<evidence type="ECO:0000256" key="1">
    <source>
        <dbReference type="SAM" id="MobiDB-lite"/>
    </source>
</evidence>
<feature type="region of interest" description="Disordered" evidence="1">
    <location>
        <begin position="101"/>
        <end position="251"/>
    </location>
</feature>
<name>A0A9W4SKX4_9GLOM</name>
<dbReference type="Proteomes" id="UP001153678">
    <property type="component" value="Unassembled WGS sequence"/>
</dbReference>
<evidence type="ECO:0000313" key="2">
    <source>
        <dbReference type="EMBL" id="CAI2172375.1"/>
    </source>
</evidence>
<feature type="compositionally biased region" description="Polar residues" evidence="1">
    <location>
        <begin position="110"/>
        <end position="128"/>
    </location>
</feature>
<dbReference type="OrthoDB" id="2400599at2759"/>
<accession>A0A9W4SKX4</accession>
<reference evidence="2" key="1">
    <citation type="submission" date="2022-08" db="EMBL/GenBank/DDBJ databases">
        <authorList>
            <person name="Kallberg Y."/>
            <person name="Tangrot J."/>
            <person name="Rosling A."/>
        </authorList>
    </citation>
    <scope>NUCLEOTIDE SEQUENCE</scope>
    <source>
        <strain evidence="2">Wild A</strain>
    </source>
</reference>
<feature type="compositionally biased region" description="Polar residues" evidence="1">
    <location>
        <begin position="206"/>
        <end position="221"/>
    </location>
</feature>
<gene>
    <name evidence="2" type="ORF">FWILDA_LOCUS5547</name>
</gene>
<comment type="caution">
    <text evidence="2">The sequence shown here is derived from an EMBL/GenBank/DDBJ whole genome shotgun (WGS) entry which is preliminary data.</text>
</comment>
<feature type="compositionally biased region" description="Low complexity" evidence="1">
    <location>
        <begin position="237"/>
        <end position="249"/>
    </location>
</feature>